<organism evidence="1 2">
    <name type="scientific">Gandjariella thermophila</name>
    <dbReference type="NCBI Taxonomy" id="1931992"/>
    <lineage>
        <taxon>Bacteria</taxon>
        <taxon>Bacillati</taxon>
        <taxon>Actinomycetota</taxon>
        <taxon>Actinomycetes</taxon>
        <taxon>Pseudonocardiales</taxon>
        <taxon>Pseudonocardiaceae</taxon>
        <taxon>Gandjariella</taxon>
    </lineage>
</organism>
<keyword evidence="2" id="KW-1185">Reference proteome</keyword>
<name>A0A4D4JCT6_9PSEU</name>
<gene>
    <name evidence="1" type="ORF">GTS_50770</name>
</gene>
<evidence type="ECO:0000313" key="1">
    <source>
        <dbReference type="EMBL" id="GDY33444.1"/>
    </source>
</evidence>
<dbReference type="RefSeq" id="WP_192909736.1">
    <property type="nucleotide sequence ID" value="NZ_BJFL01000042.1"/>
</dbReference>
<accession>A0A4D4JCT6</accession>
<evidence type="ECO:0000313" key="2">
    <source>
        <dbReference type="Proteomes" id="UP000298860"/>
    </source>
</evidence>
<protein>
    <recommendedName>
        <fullName evidence="3">ESX-1 secretion-associated protein</fullName>
    </recommendedName>
</protein>
<proteinExistence type="predicted"/>
<evidence type="ECO:0008006" key="3">
    <source>
        <dbReference type="Google" id="ProtNLM"/>
    </source>
</evidence>
<dbReference type="EMBL" id="BJFL01000042">
    <property type="protein sequence ID" value="GDY33444.1"/>
    <property type="molecule type" value="Genomic_DNA"/>
</dbReference>
<dbReference type="AlphaFoldDB" id="A0A4D4JCT6"/>
<dbReference type="Proteomes" id="UP000298860">
    <property type="component" value="Unassembled WGS sequence"/>
</dbReference>
<reference evidence="2" key="1">
    <citation type="submission" date="2019-04" db="EMBL/GenBank/DDBJ databases">
        <title>Draft genome sequence of Pseudonocardiaceae bacterium SL3-2-4.</title>
        <authorList>
            <person name="Ningsih F."/>
            <person name="Yokota A."/>
            <person name="Sakai Y."/>
            <person name="Nanatani K."/>
            <person name="Yabe S."/>
            <person name="Oetari A."/>
            <person name="Sjamsuridzal W."/>
        </authorList>
    </citation>
    <scope>NUCLEOTIDE SEQUENCE [LARGE SCALE GENOMIC DNA]</scope>
    <source>
        <strain evidence="2">SL3-2-4</strain>
    </source>
</reference>
<comment type="caution">
    <text evidence="1">The sequence shown here is derived from an EMBL/GenBank/DDBJ whole genome shotgun (WGS) entry which is preliminary data.</text>
</comment>
<sequence>MADGFRVDLGALEEASGGVNDTLGQLRRKKVSDIGGVKGDYGHDRLADTVSDFCQRWELGVEHLSKDAEEIGARLSQCVKAYLEVDKNLKGHFDGILQRPTGSDPAAQ</sequence>